<dbReference type="RefSeq" id="WP_111594281.1">
    <property type="nucleotide sequence ID" value="NZ_QLMA01000008.1"/>
</dbReference>
<evidence type="ECO:0000313" key="2">
    <source>
        <dbReference type="Proteomes" id="UP000249819"/>
    </source>
</evidence>
<name>A0A327VQ55_9BACT</name>
<comment type="caution">
    <text evidence="1">The sequence shown here is derived from an EMBL/GenBank/DDBJ whole genome shotgun (WGS) entry which is preliminary data.</text>
</comment>
<protein>
    <submittedName>
        <fullName evidence="1">Uncharacterized protein</fullName>
    </submittedName>
</protein>
<dbReference type="Proteomes" id="UP000249819">
    <property type="component" value="Unassembled WGS sequence"/>
</dbReference>
<keyword evidence="2" id="KW-1185">Reference proteome</keyword>
<sequence length="131" mass="14923">MAIQHRKEDYFERLIAEAFAAFNRLAGGSNPPALEDLEIRLNELLREPGLTLEQLETTPLDSLASLLQQHPVHPDVLELIADTMQYKASLQQDIALQERATWIYEYLLANKQGNSISYTLLMKLNKAKTKD</sequence>
<gene>
    <name evidence="1" type="ORF">CLV59_10873</name>
</gene>
<organism evidence="1 2">
    <name type="scientific">Chitinophaga dinghuensis</name>
    <dbReference type="NCBI Taxonomy" id="1539050"/>
    <lineage>
        <taxon>Bacteria</taxon>
        <taxon>Pseudomonadati</taxon>
        <taxon>Bacteroidota</taxon>
        <taxon>Chitinophagia</taxon>
        <taxon>Chitinophagales</taxon>
        <taxon>Chitinophagaceae</taxon>
        <taxon>Chitinophaga</taxon>
    </lineage>
</organism>
<dbReference type="AlphaFoldDB" id="A0A327VQ55"/>
<reference evidence="1 2" key="1">
    <citation type="submission" date="2018-06" db="EMBL/GenBank/DDBJ databases">
        <title>Genomic Encyclopedia of Archaeal and Bacterial Type Strains, Phase II (KMG-II): from individual species to whole genera.</title>
        <authorList>
            <person name="Goeker M."/>
        </authorList>
    </citation>
    <scope>NUCLEOTIDE SEQUENCE [LARGE SCALE GENOMIC DNA]</scope>
    <source>
        <strain evidence="1 2">DSM 29821</strain>
    </source>
</reference>
<dbReference type="OrthoDB" id="9847881at2"/>
<proteinExistence type="predicted"/>
<dbReference type="EMBL" id="QLMA01000008">
    <property type="protein sequence ID" value="RAJ76554.1"/>
    <property type="molecule type" value="Genomic_DNA"/>
</dbReference>
<evidence type="ECO:0000313" key="1">
    <source>
        <dbReference type="EMBL" id="RAJ76554.1"/>
    </source>
</evidence>
<accession>A0A327VQ55</accession>